<dbReference type="InterPro" id="IPR050263">
    <property type="entry name" value="Bact_Fimbrial_Adh_Pro"/>
</dbReference>
<dbReference type="InterPro" id="IPR036937">
    <property type="entry name" value="Adhesion_dom_fimbrial_sf"/>
</dbReference>
<keyword evidence="4" id="KW-0732">Signal</keyword>
<feature type="signal peptide" evidence="4">
    <location>
        <begin position="1"/>
        <end position="23"/>
    </location>
</feature>
<keyword evidence="7" id="KW-1185">Reference proteome</keyword>
<evidence type="ECO:0000256" key="1">
    <source>
        <dbReference type="ARBA" id="ARBA00004561"/>
    </source>
</evidence>
<feature type="chain" id="PRO_5047025065" evidence="4">
    <location>
        <begin position="24"/>
        <end position="320"/>
    </location>
</feature>
<keyword evidence="3" id="KW-0281">Fimbrium</keyword>
<feature type="domain" description="Fimbrial-type adhesion" evidence="5">
    <location>
        <begin position="176"/>
        <end position="320"/>
    </location>
</feature>
<dbReference type="Proteomes" id="UP001411173">
    <property type="component" value="Unassembled WGS sequence"/>
</dbReference>
<organism evidence="6 7">
    <name type="scientific">Phytobacter palmae</name>
    <dbReference type="NCBI Taxonomy" id="1855371"/>
    <lineage>
        <taxon>Bacteria</taxon>
        <taxon>Pseudomonadati</taxon>
        <taxon>Pseudomonadota</taxon>
        <taxon>Gammaproteobacteria</taxon>
        <taxon>Enterobacterales</taxon>
        <taxon>Enterobacteriaceae</taxon>
        <taxon>Phytobacter</taxon>
    </lineage>
</organism>
<protein>
    <submittedName>
        <fullName evidence="6">Fimbrial protein</fullName>
    </submittedName>
</protein>
<evidence type="ECO:0000256" key="4">
    <source>
        <dbReference type="SAM" id="SignalP"/>
    </source>
</evidence>
<evidence type="ECO:0000259" key="5">
    <source>
        <dbReference type="Pfam" id="PF00419"/>
    </source>
</evidence>
<dbReference type="EMBL" id="JBCIVJ010000002">
    <property type="protein sequence ID" value="MEN0578107.1"/>
    <property type="molecule type" value="Genomic_DNA"/>
</dbReference>
<dbReference type="SUPFAM" id="SSF49401">
    <property type="entry name" value="Bacterial adhesins"/>
    <property type="match status" value="1"/>
</dbReference>
<comment type="caution">
    <text evidence="6">The sequence shown here is derived from an EMBL/GenBank/DDBJ whole genome shotgun (WGS) entry which is preliminary data.</text>
</comment>
<comment type="subcellular location">
    <subcellularLocation>
        <location evidence="1">Fimbrium</location>
    </subcellularLocation>
</comment>
<dbReference type="Pfam" id="PF00419">
    <property type="entry name" value="Fimbrial"/>
    <property type="match status" value="1"/>
</dbReference>
<dbReference type="Gene3D" id="2.60.40.1090">
    <property type="entry name" value="Fimbrial-type adhesion domain"/>
    <property type="match status" value="1"/>
</dbReference>
<reference evidence="6 7" key="1">
    <citation type="submission" date="2024-02" db="EMBL/GenBank/DDBJ databases">
        <title>Whole genome of MDR Enterobacteriaceae from southern Thailand.</title>
        <authorList>
            <person name="Surachat K."/>
        </authorList>
    </citation>
    <scope>NUCLEOTIDE SEQUENCE [LARGE SCALE GENOMIC DNA]</scope>
    <source>
        <strain evidence="6 7">PSU_29</strain>
    </source>
</reference>
<gene>
    <name evidence="6" type="ORF">AAIG39_03665</name>
</gene>
<evidence type="ECO:0000256" key="3">
    <source>
        <dbReference type="ARBA" id="ARBA00023263"/>
    </source>
</evidence>
<accession>A0ABU9V0E1</accession>
<dbReference type="InterPro" id="IPR000259">
    <property type="entry name" value="Adhesion_dom_fimbrial"/>
</dbReference>
<dbReference type="PANTHER" id="PTHR33420:SF14">
    <property type="entry name" value="TYPE 1 FIMBRIN D-MANNOSE SPECIFIC ADHESIN"/>
    <property type="match status" value="1"/>
</dbReference>
<sequence>MIQGKLNFKSALFILFLSKSAMAFNFNQSSATAYMNASGFPNTLGDITSLASGAASVTANGWPNPISKDLVKIESVTLDPALIDREFTIEVKIANSSWMSSTTAINKCVWVDGICSTNGSTSTAVSNRATQPVSIRLKRNSHNPYAAIPNGANIATIGLRQYGSSRIGSLANLYFKFNGSVTPIIPTCDVKNFDNNVTLPVVNRTDLVSHGSGRYTRVTKEFHINLACEYSPKVSVKFNGDKMSGIASEDVLVNTFSGNDNIGVQLMYNSNAIKIGDNIEVLSAAANSENLNFNAYYYYKGGAVQSGLVKANSEFTFTYQ</sequence>
<dbReference type="RefSeq" id="WP_343193211.1">
    <property type="nucleotide sequence ID" value="NZ_JBCIVJ010000002.1"/>
</dbReference>
<dbReference type="PANTHER" id="PTHR33420">
    <property type="entry name" value="FIMBRIAL SUBUNIT ELFA-RELATED"/>
    <property type="match status" value="1"/>
</dbReference>
<evidence type="ECO:0000256" key="2">
    <source>
        <dbReference type="ARBA" id="ARBA00006671"/>
    </source>
</evidence>
<comment type="similarity">
    <text evidence="2">Belongs to the fimbrial protein family.</text>
</comment>
<proteinExistence type="inferred from homology"/>
<evidence type="ECO:0000313" key="6">
    <source>
        <dbReference type="EMBL" id="MEN0578107.1"/>
    </source>
</evidence>
<evidence type="ECO:0000313" key="7">
    <source>
        <dbReference type="Proteomes" id="UP001411173"/>
    </source>
</evidence>
<name>A0ABU9V0E1_9ENTR</name>
<dbReference type="InterPro" id="IPR008966">
    <property type="entry name" value="Adhesion_dom_sf"/>
</dbReference>